<gene>
    <name evidence="8" type="ORF">WR25_14989</name>
</gene>
<dbReference type="Pfam" id="PF00675">
    <property type="entry name" value="Peptidase_M16"/>
    <property type="match status" value="1"/>
</dbReference>
<sequence length="359" mass="39851">MLHLQRNLSRNLVRRIATSSGKSKDISHVPLSTPLELNQTEAKIVPSKVATNFVKNFDGILTQTDSGLRVISEPHYGDFCTLGVAIATGCRYEANYPHGVSHLIEKLAFGGSNVHSSRDEIHAVIEKYCGMIDCQSTRDTFLFAASCHIDGVDDLMQIIANAIWRPRITDEELEEAQMRTEFENEDMEDLIDCTPLTTDFIHKGTLMKAVHKYFDYSTAAWNVDKGLLLNKLPPIDNSIAQYAPGQIRVEKDLSGLSVGRPYPNLAHVVVGFEGVGYKDPDFIPFCVLQSLFGGGGSFSAGGPGKGMYTRLYIDVLNKHHWIYNATATNYSYDDTGLFTVYGSTDPAQVHLLYFYLPVP</sequence>
<evidence type="ECO:0000256" key="3">
    <source>
        <dbReference type="ARBA" id="ARBA00030006"/>
    </source>
</evidence>
<dbReference type="PANTHER" id="PTHR11851:SF49">
    <property type="entry name" value="MITOCHONDRIAL-PROCESSING PEPTIDASE SUBUNIT ALPHA"/>
    <property type="match status" value="1"/>
</dbReference>
<evidence type="ECO:0000313" key="9">
    <source>
        <dbReference type="Proteomes" id="UP000218231"/>
    </source>
</evidence>
<name>A0A2A2L2J6_9BILA</name>
<dbReference type="GO" id="GO:0005739">
    <property type="term" value="C:mitochondrion"/>
    <property type="evidence" value="ECO:0007669"/>
    <property type="project" value="TreeGrafter"/>
</dbReference>
<feature type="domain" description="Peptidase M16 N-terminal" evidence="6">
    <location>
        <begin position="70"/>
        <end position="203"/>
    </location>
</feature>
<evidence type="ECO:0000256" key="2">
    <source>
        <dbReference type="ARBA" id="ARBA00007261"/>
    </source>
</evidence>
<accession>A0A2A2L2J6</accession>
<dbReference type="Pfam" id="PF05193">
    <property type="entry name" value="Peptidase_M16_C"/>
    <property type="match status" value="1"/>
</dbReference>
<evidence type="ECO:0000313" key="8">
    <source>
        <dbReference type="EMBL" id="PAV80496.1"/>
    </source>
</evidence>
<dbReference type="PROSITE" id="PS00143">
    <property type="entry name" value="INSULINASE"/>
    <property type="match status" value="1"/>
</dbReference>
<reference evidence="8 9" key="1">
    <citation type="journal article" date="2017" name="Curr. Biol.">
        <title>Genome architecture and evolution of a unichromosomal asexual nematode.</title>
        <authorList>
            <person name="Fradin H."/>
            <person name="Zegar C."/>
            <person name="Gutwein M."/>
            <person name="Lucas J."/>
            <person name="Kovtun M."/>
            <person name="Corcoran D."/>
            <person name="Baugh L.R."/>
            <person name="Kiontke K."/>
            <person name="Gunsalus K."/>
            <person name="Fitch D.H."/>
            <person name="Piano F."/>
        </authorList>
    </citation>
    <scope>NUCLEOTIDE SEQUENCE [LARGE SCALE GENOMIC DNA]</scope>
    <source>
        <strain evidence="8">PF1309</strain>
    </source>
</reference>
<evidence type="ECO:0000256" key="5">
    <source>
        <dbReference type="RuleBase" id="RU004447"/>
    </source>
</evidence>
<dbReference type="InterPro" id="IPR001431">
    <property type="entry name" value="Pept_M16_Zn_BS"/>
</dbReference>
<evidence type="ECO:0000256" key="4">
    <source>
        <dbReference type="ARBA" id="ARBA00032315"/>
    </source>
</evidence>
<dbReference type="SUPFAM" id="SSF63411">
    <property type="entry name" value="LuxS/MPP-like metallohydrolase"/>
    <property type="match status" value="2"/>
</dbReference>
<dbReference type="STRING" id="2018661.A0A2A2L2J6"/>
<comment type="function">
    <text evidence="1">Substrate recognition and binding subunit of the essential mitochondrial processing protease (MPP), which cleaves the mitochondrial sequence off newly imported precursors proteins.</text>
</comment>
<dbReference type="Proteomes" id="UP000218231">
    <property type="component" value="Unassembled WGS sequence"/>
</dbReference>
<comment type="similarity">
    <text evidence="2 5">Belongs to the peptidase M16 family.</text>
</comment>
<dbReference type="OrthoDB" id="277191at2759"/>
<dbReference type="GO" id="GO:0004222">
    <property type="term" value="F:metalloendopeptidase activity"/>
    <property type="evidence" value="ECO:0007669"/>
    <property type="project" value="InterPro"/>
</dbReference>
<dbReference type="InterPro" id="IPR050361">
    <property type="entry name" value="MPP/UQCRC_Complex"/>
</dbReference>
<keyword evidence="9" id="KW-1185">Reference proteome</keyword>
<dbReference type="GO" id="GO:0046872">
    <property type="term" value="F:metal ion binding"/>
    <property type="evidence" value="ECO:0007669"/>
    <property type="project" value="InterPro"/>
</dbReference>
<protein>
    <recommendedName>
        <fullName evidence="3">Alpha-MPP</fullName>
    </recommendedName>
    <alternativeName>
        <fullName evidence="4">Inactive zinc metalloprotease alpha</fullName>
    </alternativeName>
</protein>
<dbReference type="InterPro" id="IPR007863">
    <property type="entry name" value="Peptidase_M16_C"/>
</dbReference>
<dbReference type="InterPro" id="IPR011249">
    <property type="entry name" value="Metalloenz_LuxS/M16"/>
</dbReference>
<feature type="domain" description="Peptidase M16 C-terminal" evidence="7">
    <location>
        <begin position="221"/>
        <end position="349"/>
    </location>
</feature>
<comment type="caution">
    <text evidence="8">The sequence shown here is derived from an EMBL/GenBank/DDBJ whole genome shotgun (WGS) entry which is preliminary data.</text>
</comment>
<dbReference type="PANTHER" id="PTHR11851">
    <property type="entry name" value="METALLOPROTEASE"/>
    <property type="match status" value="1"/>
</dbReference>
<dbReference type="InterPro" id="IPR011765">
    <property type="entry name" value="Pept_M16_N"/>
</dbReference>
<evidence type="ECO:0000259" key="7">
    <source>
        <dbReference type="Pfam" id="PF05193"/>
    </source>
</evidence>
<evidence type="ECO:0000259" key="6">
    <source>
        <dbReference type="Pfam" id="PF00675"/>
    </source>
</evidence>
<organism evidence="8 9">
    <name type="scientific">Diploscapter pachys</name>
    <dbReference type="NCBI Taxonomy" id="2018661"/>
    <lineage>
        <taxon>Eukaryota</taxon>
        <taxon>Metazoa</taxon>
        <taxon>Ecdysozoa</taxon>
        <taxon>Nematoda</taxon>
        <taxon>Chromadorea</taxon>
        <taxon>Rhabditida</taxon>
        <taxon>Rhabditina</taxon>
        <taxon>Rhabditomorpha</taxon>
        <taxon>Rhabditoidea</taxon>
        <taxon>Rhabditidae</taxon>
        <taxon>Diploscapter</taxon>
    </lineage>
</organism>
<dbReference type="EMBL" id="LIAE01007262">
    <property type="protein sequence ID" value="PAV80496.1"/>
    <property type="molecule type" value="Genomic_DNA"/>
</dbReference>
<dbReference type="GO" id="GO:0006627">
    <property type="term" value="P:protein processing involved in protein targeting to mitochondrion"/>
    <property type="evidence" value="ECO:0007669"/>
    <property type="project" value="TreeGrafter"/>
</dbReference>
<proteinExistence type="inferred from homology"/>
<dbReference type="AlphaFoldDB" id="A0A2A2L2J6"/>
<dbReference type="Gene3D" id="3.30.830.10">
    <property type="entry name" value="Metalloenzyme, LuxS/M16 peptidase-like"/>
    <property type="match status" value="2"/>
</dbReference>
<evidence type="ECO:0000256" key="1">
    <source>
        <dbReference type="ARBA" id="ARBA00002123"/>
    </source>
</evidence>